<dbReference type="InterPro" id="IPR014756">
    <property type="entry name" value="Ig_E-set"/>
</dbReference>
<keyword evidence="2" id="KW-0326">Glycosidase</keyword>
<feature type="domain" description="Glycosyl hydrolase family 13 catalytic" evidence="3">
    <location>
        <begin position="244"/>
        <end position="629"/>
    </location>
</feature>
<dbReference type="SMART" id="SM00642">
    <property type="entry name" value="Aamy"/>
    <property type="match status" value="1"/>
</dbReference>
<gene>
    <name evidence="4" type="ORF">ENM60_05420</name>
</gene>
<proteinExistence type="predicted"/>
<dbReference type="SUPFAM" id="SSF51445">
    <property type="entry name" value="(Trans)glycosidases"/>
    <property type="match status" value="1"/>
</dbReference>
<dbReference type="InterPro" id="IPR059128">
    <property type="entry name" value="SMMA_beta-sandwich_2"/>
</dbReference>
<dbReference type="InterPro" id="IPR006047">
    <property type="entry name" value="GH13_cat_dom"/>
</dbReference>
<evidence type="ECO:0000313" key="4">
    <source>
        <dbReference type="EMBL" id="HHP68204.1"/>
    </source>
</evidence>
<dbReference type="Gene3D" id="3.90.400.10">
    <property type="entry name" value="Oligo-1,6-glucosidase, Domain 2"/>
    <property type="match status" value="1"/>
</dbReference>
<name>A0A7J3XZP2_9CREN</name>
<dbReference type="Gene3D" id="3.20.20.80">
    <property type="entry name" value="Glycosidases"/>
    <property type="match status" value="1"/>
</dbReference>
<sequence length="701" mass="80955">MKTGTGVEVVLYKITGRRLLDGGRLKEFHVVFETNWRAGAKRMYLVGNFTSWFPGFKRMSRREDRAHASLFLYPGLYAYWFTADTDPQGFMDDDNPMVVELPNIMHPEKPGIKGSLLEVKPPEDPFEYVIHDEKDPAYLHRFKGYIVFRLRTGKGVDQAELVAGRSFQPVLTRELPFERVFEFILEERALGDVFSYYFNVYSRGECLSYGFQGVGERVQPIVVSKKEVKGVEKPRWFMGTIYYQIFVDSFYNGDPSNDPPLKITRVSPREHGYYGGDLKGILLKLDHMAELGVEAIYLTPIYPSGTYHRYDVSDYLSVDKHLGTLEDFSMLVDALKNRGMRLVLDITLHHTGACHPFFVEALEKKSSSEYWSWFNFTGDPPSGVLDEALKLLRECDVKGLRSFLVSRGFSRPFYESFFNNWLMPKINHENPETLIYFKKVAETWMRRGVAGFRIDVAHGIMDEWLRAYYAEVKSLDEDFLLLGEVCDYPFLYGEYMDSYMNYWLRYWLISTVVLRKHSLKEAVEMINLQISSHPHHQVLSLYNMVGSHDTKRIKTLVKGDKTVLKLLTAIYFTLPGSPAIYYGDEIGLEGGDDPDNRRPMPWEVEKWDLEIYDTYRFFINLYKSVEELRHGFADVRICRGDVLVVERRLERRLIGLFNTGDRAVDPSECAGLAGFKEIASSAPGSKIPPLGFKIYLESKEA</sequence>
<dbReference type="GO" id="GO:0005975">
    <property type="term" value="P:carbohydrate metabolic process"/>
    <property type="evidence" value="ECO:0007669"/>
    <property type="project" value="InterPro"/>
</dbReference>
<dbReference type="InterPro" id="IPR013783">
    <property type="entry name" value="Ig-like_fold"/>
</dbReference>
<dbReference type="CDD" id="cd11338">
    <property type="entry name" value="AmyAc_CMD"/>
    <property type="match status" value="1"/>
</dbReference>
<keyword evidence="1 4" id="KW-0378">Hydrolase</keyword>
<reference evidence="4" key="1">
    <citation type="journal article" date="2020" name="mSystems">
        <title>Genome- and Community-Level Interaction Insights into Carbon Utilization and Element Cycling Functions of Hydrothermarchaeota in Hydrothermal Sediment.</title>
        <authorList>
            <person name="Zhou Z."/>
            <person name="Liu Y."/>
            <person name="Xu W."/>
            <person name="Pan J."/>
            <person name="Luo Z.H."/>
            <person name="Li M."/>
        </authorList>
    </citation>
    <scope>NUCLEOTIDE SEQUENCE [LARGE SCALE GENOMIC DNA]</scope>
    <source>
        <strain evidence="4">SpSt-110</strain>
    </source>
</reference>
<protein>
    <submittedName>
        <fullName evidence="4">Glycoside hydrolase family 13 protein</fullName>
    </submittedName>
</protein>
<comment type="caution">
    <text evidence="4">The sequence shown here is derived from an EMBL/GenBank/DDBJ whole genome shotgun (WGS) entry which is preliminary data.</text>
</comment>
<dbReference type="Pfam" id="PF00128">
    <property type="entry name" value="Alpha-amylase"/>
    <property type="match status" value="1"/>
</dbReference>
<dbReference type="Gene3D" id="2.60.40.10">
    <property type="entry name" value="Immunoglobulins"/>
    <property type="match status" value="2"/>
</dbReference>
<dbReference type="Pfam" id="PF22426">
    <property type="entry name" value="SMMA_N"/>
    <property type="match status" value="1"/>
</dbReference>
<evidence type="ECO:0000256" key="2">
    <source>
        <dbReference type="ARBA" id="ARBA00023295"/>
    </source>
</evidence>
<organism evidence="4">
    <name type="scientific">Thermogladius calderae</name>
    <dbReference type="NCBI Taxonomy" id="1200300"/>
    <lineage>
        <taxon>Archaea</taxon>
        <taxon>Thermoproteota</taxon>
        <taxon>Thermoprotei</taxon>
        <taxon>Desulfurococcales</taxon>
        <taxon>Desulfurococcaceae</taxon>
        <taxon>Thermogladius</taxon>
    </lineage>
</organism>
<dbReference type="EMBL" id="DRYK01000066">
    <property type="protein sequence ID" value="HHP68204.1"/>
    <property type="molecule type" value="Genomic_DNA"/>
</dbReference>
<evidence type="ECO:0000259" key="3">
    <source>
        <dbReference type="SMART" id="SM00642"/>
    </source>
</evidence>
<dbReference type="GO" id="GO:0016798">
    <property type="term" value="F:hydrolase activity, acting on glycosyl bonds"/>
    <property type="evidence" value="ECO:0007669"/>
    <property type="project" value="UniProtKB-KW"/>
</dbReference>
<evidence type="ECO:0000256" key="1">
    <source>
        <dbReference type="ARBA" id="ARBA00022801"/>
    </source>
</evidence>
<accession>A0A7J3XZP2</accession>
<dbReference type="PANTHER" id="PTHR10357:SF210">
    <property type="entry name" value="MALTODEXTRIN GLUCOSIDASE"/>
    <property type="match status" value="1"/>
</dbReference>
<dbReference type="InterPro" id="IPR017853">
    <property type="entry name" value="GH"/>
</dbReference>
<dbReference type="InterPro" id="IPR045857">
    <property type="entry name" value="O16G_dom_2"/>
</dbReference>
<dbReference type="PANTHER" id="PTHR10357">
    <property type="entry name" value="ALPHA-AMYLASE FAMILY MEMBER"/>
    <property type="match status" value="1"/>
</dbReference>
<dbReference type="AlphaFoldDB" id="A0A7J3XZP2"/>
<dbReference type="SUPFAM" id="SSF81296">
    <property type="entry name" value="E set domains"/>
    <property type="match status" value="1"/>
</dbReference>